<organism evidence="2 3">
    <name type="scientific">Marssonina brunnea f. sp. multigermtubi (strain MB_m1)</name>
    <name type="common">Marssonina leaf spot fungus</name>
    <dbReference type="NCBI Taxonomy" id="1072389"/>
    <lineage>
        <taxon>Eukaryota</taxon>
        <taxon>Fungi</taxon>
        <taxon>Dikarya</taxon>
        <taxon>Ascomycota</taxon>
        <taxon>Pezizomycotina</taxon>
        <taxon>Leotiomycetes</taxon>
        <taxon>Helotiales</taxon>
        <taxon>Drepanopezizaceae</taxon>
        <taxon>Drepanopeziza</taxon>
    </lineage>
</organism>
<feature type="region of interest" description="Disordered" evidence="1">
    <location>
        <begin position="236"/>
        <end position="314"/>
    </location>
</feature>
<dbReference type="InterPro" id="IPR043129">
    <property type="entry name" value="ATPase_NBD"/>
</dbReference>
<evidence type="ECO:0000313" key="3">
    <source>
        <dbReference type="Proteomes" id="UP000006753"/>
    </source>
</evidence>
<evidence type="ECO:0000313" key="2">
    <source>
        <dbReference type="EMBL" id="EKD12443.1"/>
    </source>
</evidence>
<dbReference type="STRING" id="1072389.K1WUY0"/>
<dbReference type="HOGENOM" id="CLU_009958_2_1_1"/>
<dbReference type="KEGG" id="mbe:MBM_09477"/>
<accession>K1WUY0</accession>
<dbReference type="Gene3D" id="3.30.420.40">
    <property type="match status" value="2"/>
</dbReference>
<dbReference type="InParanoid" id="K1WUY0"/>
<dbReference type="OrthoDB" id="2963168at2759"/>
<name>K1WUY0_MARBU</name>
<feature type="region of interest" description="Disordered" evidence="1">
    <location>
        <begin position="196"/>
        <end position="224"/>
    </location>
</feature>
<dbReference type="Gene3D" id="3.90.640.10">
    <property type="entry name" value="Actin, Chain A, domain 4"/>
    <property type="match status" value="1"/>
</dbReference>
<dbReference type="CDD" id="cd10170">
    <property type="entry name" value="ASKHA_NBD_HSP70"/>
    <property type="match status" value="1"/>
</dbReference>
<keyword evidence="3" id="KW-1185">Reference proteome</keyword>
<dbReference type="Proteomes" id="UP000006753">
    <property type="component" value="Unassembled WGS sequence"/>
</dbReference>
<feature type="region of interest" description="Disordered" evidence="1">
    <location>
        <begin position="32"/>
        <end position="183"/>
    </location>
</feature>
<proteinExistence type="predicted"/>
<reference evidence="2 3" key="1">
    <citation type="journal article" date="2012" name="BMC Genomics">
        <title>Sequencing the genome of Marssonina brunnea reveals fungus-poplar co-evolution.</title>
        <authorList>
            <person name="Zhu S."/>
            <person name="Cao Y.-Z."/>
            <person name="Jiang C."/>
            <person name="Tan B.-Y."/>
            <person name="Wang Z."/>
            <person name="Feng S."/>
            <person name="Zhang L."/>
            <person name="Su X.-H."/>
            <person name="Brejova B."/>
            <person name="Vinar T."/>
            <person name="Xu M."/>
            <person name="Wang M.-X."/>
            <person name="Zhang S.-G."/>
            <person name="Huang M.-R."/>
            <person name="Wu R."/>
            <person name="Zhou Y."/>
        </authorList>
    </citation>
    <scope>NUCLEOTIDE SEQUENCE [LARGE SCALE GENOMIC DNA]</scope>
    <source>
        <strain evidence="2 3">MB_m1</strain>
    </source>
</reference>
<dbReference type="PANTHER" id="PTHR42749:SF8">
    <property type="entry name" value="HSP70 FAMILY PROTEIN (AFU_ORTHOLOGUE AFUA_3G13740)"/>
    <property type="match status" value="1"/>
</dbReference>
<feature type="compositionally biased region" description="Polar residues" evidence="1">
    <location>
        <begin position="130"/>
        <end position="157"/>
    </location>
</feature>
<sequence length="1066" mass="118546">MDEEAIAQAQADQLAAFRRQFDDDFISKFLAQDDEMPDIEAQTNAAQREDAPSQVAANPPSHLEGTGANSHVSLHGARPPAGPAKPTIKTRVHARGNGVSLQLTTQVRDLFREEPGPRARSPTAPVPSKLISNTRRGSGTNPALSSTTTRKTSQLSGNRALAPLAPDPNPISKPRASAQANGAAPYVMRREIFSQASRGNGLRPSPTFPMTSNSHSYPQEDDEDLSSMRLDVLVAGQRNGAMPSLATKPTSKPRKSPDKTLKRSAVSGELPDEDTITVTGPVPGGKRPRKAPAKPKTRPSKNKARRGRGKRTSMARKIYSDSEFDGDEFAPTFGSQAMARPARAISNHMNFNDFLEMDEGNGRKKFVIGLDYGTTFTSVSYYTCPENEDNPQALPSDIKNIVNWPDDGMSGMRRQVPTECWYSTIPKTRILPPDQYEIGEWDDKPGVVGPATRPVPRHLDGDANLYNSDEEDDEDFSKFLWGYEVPYHKYEENAARPRDEIRCIERPKLMLVDTAHTQEDRDRLRPKLDHLISQGLIQKYGKRYSPNERDVQDTISDFLIEVFQHTKKQLMETEGLTEECQVSFVMTVPAIWSPRSSRILQYAMEAAIRTTGLGTLGYGSVDNLFIITEPEAAATYLLRKSHEMIAGETFVVLDCGGGTVDAVSYTATDSYPLRLKAEVGKPTGDNCGASYLNVNFEKHILGRLAGEDYLDRKTIDRKSLVRALVPNFDVQELEFAKFLSFRVENHLKRRIDISSNKSSRLRIPGLMKNVSSAGGKRNLENDFLKIDSDDYKAIFLPLLRRVAAVLRDQIEMVMTKRKVVKKVFLIGGFGAAPSLRTFIGKFLEDFQKEFNLPYEIRLVTTNDQESVTAVASGAVLRALNKQQGPTREANSSFGFLRIEPYNPKYLVGHRRAKAERDEVDGEDYVTVIDYFIVKGTVIPSMHIFTPYTTYHTFEVDEPLFLCEEVLYVSDIATESHYALTDPRNKDAQVAGKIVVDMTFLRDEGRIQPILPPPGPHGVAHYKVEYDLVAVVEGRNLRYEARYPSNSGKVRGTGQVSIAAAFQPGTG</sequence>
<gene>
    <name evidence="2" type="ORF">MBM_09477</name>
</gene>
<dbReference type="SUPFAM" id="SSF53067">
    <property type="entry name" value="Actin-like ATPase domain"/>
    <property type="match status" value="1"/>
</dbReference>
<evidence type="ECO:0000256" key="1">
    <source>
        <dbReference type="SAM" id="MobiDB-lite"/>
    </source>
</evidence>
<dbReference type="eggNOG" id="ENOG502S09H">
    <property type="taxonomic scope" value="Eukaryota"/>
</dbReference>
<dbReference type="AlphaFoldDB" id="K1WUY0"/>
<dbReference type="PANTHER" id="PTHR42749">
    <property type="entry name" value="CELL SHAPE-DETERMINING PROTEIN MREB"/>
    <property type="match status" value="1"/>
</dbReference>
<dbReference type="OMA" id="YWGYQAR"/>
<feature type="compositionally biased region" description="Polar residues" evidence="1">
    <location>
        <begin position="208"/>
        <end position="217"/>
    </location>
</feature>
<feature type="compositionally biased region" description="Basic residues" evidence="1">
    <location>
        <begin position="286"/>
        <end position="314"/>
    </location>
</feature>
<dbReference type="EMBL" id="JH921458">
    <property type="protein sequence ID" value="EKD12443.1"/>
    <property type="molecule type" value="Genomic_DNA"/>
</dbReference>
<protein>
    <submittedName>
        <fullName evidence="2">HSP70 family protein</fullName>
    </submittedName>
</protein>